<dbReference type="InterPro" id="IPR013022">
    <property type="entry name" value="Xyl_isomerase-like_TIM-brl"/>
</dbReference>
<evidence type="ECO:0000313" key="3">
    <source>
        <dbReference type="EMBL" id="TWT63439.1"/>
    </source>
</evidence>
<dbReference type="InterPro" id="IPR006311">
    <property type="entry name" value="TAT_signal"/>
</dbReference>
<dbReference type="InterPro" id="IPR036237">
    <property type="entry name" value="Xyl_isomerase-like_sf"/>
</dbReference>
<dbReference type="AlphaFoldDB" id="A0A5C5XLL4"/>
<comment type="caution">
    <text evidence="3">The sequence shown here is derived from an EMBL/GenBank/DDBJ whole genome shotgun (WGS) entry which is preliminary data.</text>
</comment>
<dbReference type="Proteomes" id="UP000316095">
    <property type="component" value="Unassembled WGS sequence"/>
</dbReference>
<dbReference type="NCBIfam" id="TIGR01409">
    <property type="entry name" value="TAT_signal_seq"/>
    <property type="match status" value="1"/>
</dbReference>
<dbReference type="InterPro" id="IPR019546">
    <property type="entry name" value="TAT_signal_bac_arc"/>
</dbReference>
<dbReference type="PROSITE" id="PS51318">
    <property type="entry name" value="TAT"/>
    <property type="match status" value="1"/>
</dbReference>
<name>A0A5C5XLL4_9PLAN</name>
<dbReference type="SUPFAM" id="SSF51658">
    <property type="entry name" value="Xylose isomerase-like"/>
    <property type="match status" value="1"/>
</dbReference>
<organism evidence="3 4">
    <name type="scientific">Rubinisphaera italica</name>
    <dbReference type="NCBI Taxonomy" id="2527969"/>
    <lineage>
        <taxon>Bacteria</taxon>
        <taxon>Pseudomonadati</taxon>
        <taxon>Planctomycetota</taxon>
        <taxon>Planctomycetia</taxon>
        <taxon>Planctomycetales</taxon>
        <taxon>Planctomycetaceae</taxon>
        <taxon>Rubinisphaera</taxon>
    </lineage>
</organism>
<evidence type="ECO:0000259" key="2">
    <source>
        <dbReference type="Pfam" id="PF01261"/>
    </source>
</evidence>
<dbReference type="RefSeq" id="WP_146505185.1">
    <property type="nucleotide sequence ID" value="NZ_SJPG01000001.1"/>
</dbReference>
<feature type="domain" description="Xylose isomerase-like TIM barrel" evidence="2">
    <location>
        <begin position="57"/>
        <end position="271"/>
    </location>
</feature>
<keyword evidence="4" id="KW-1185">Reference proteome</keyword>
<reference evidence="3 4" key="1">
    <citation type="submission" date="2019-02" db="EMBL/GenBank/DDBJ databases">
        <title>Deep-cultivation of Planctomycetes and their phenomic and genomic characterization uncovers novel biology.</title>
        <authorList>
            <person name="Wiegand S."/>
            <person name="Jogler M."/>
            <person name="Boedeker C."/>
            <person name="Pinto D."/>
            <person name="Vollmers J."/>
            <person name="Rivas-Marin E."/>
            <person name="Kohn T."/>
            <person name="Peeters S.H."/>
            <person name="Heuer A."/>
            <person name="Rast P."/>
            <person name="Oberbeckmann S."/>
            <person name="Bunk B."/>
            <person name="Jeske O."/>
            <person name="Meyerdierks A."/>
            <person name="Storesund J.E."/>
            <person name="Kallscheuer N."/>
            <person name="Luecker S."/>
            <person name="Lage O.M."/>
            <person name="Pohl T."/>
            <person name="Merkel B.J."/>
            <person name="Hornburger P."/>
            <person name="Mueller R.-W."/>
            <person name="Bruemmer F."/>
            <person name="Labrenz M."/>
            <person name="Spormann A.M."/>
            <person name="Op Den Camp H."/>
            <person name="Overmann J."/>
            <person name="Amann R."/>
            <person name="Jetten M.S.M."/>
            <person name="Mascher T."/>
            <person name="Medema M.H."/>
            <person name="Devos D.P."/>
            <person name="Kaster A.-K."/>
            <person name="Ovreas L."/>
            <person name="Rohde M."/>
            <person name="Galperin M.Y."/>
            <person name="Jogler C."/>
        </authorList>
    </citation>
    <scope>NUCLEOTIDE SEQUENCE [LARGE SCALE GENOMIC DNA]</scope>
    <source>
        <strain evidence="3 4">Pan54</strain>
    </source>
</reference>
<keyword evidence="1" id="KW-0732">Signal</keyword>
<dbReference type="PANTHER" id="PTHR12110:SF21">
    <property type="entry name" value="XYLOSE ISOMERASE-LIKE TIM BARREL DOMAIN-CONTAINING PROTEIN"/>
    <property type="match status" value="1"/>
</dbReference>
<accession>A0A5C5XLL4</accession>
<protein>
    <submittedName>
        <fullName evidence="3">Xylose isomerase-like TIM barrel</fullName>
    </submittedName>
</protein>
<dbReference type="GO" id="GO:0016853">
    <property type="term" value="F:isomerase activity"/>
    <property type="evidence" value="ECO:0007669"/>
    <property type="project" value="UniProtKB-KW"/>
</dbReference>
<dbReference type="OrthoDB" id="245429at2"/>
<feature type="chain" id="PRO_5023000562" evidence="1">
    <location>
        <begin position="31"/>
        <end position="290"/>
    </location>
</feature>
<evidence type="ECO:0000313" key="4">
    <source>
        <dbReference type="Proteomes" id="UP000316095"/>
    </source>
</evidence>
<feature type="signal peptide" evidence="1">
    <location>
        <begin position="1"/>
        <end position="30"/>
    </location>
</feature>
<sequence precursor="true">MISNISRRSFIQHSAIAALGSGLIPSAVSAAPNVEKMRFGLVTYLWGQDLDLPTLLRTCEKSGIGGVELRTEHKHGVEPSLSSHERSEVKKRFADSPVTLVGYGSNAQFHEADPAKVKANIELTKQYVQLMHDCGGSGVKVKPNGFSPDVSHEKTIEQIGQSLNIVARYAADFGQQIRVEAHGRGTQELDVMQAIFKVADHKNATVCWNCNTVDTNGQGLEHKFNLVKNRLGATVHVHELRAGSYPYQELINLLKGVDYQGWILLEAGGNPDDKVAALTEQRALFEKMIR</sequence>
<gene>
    <name evidence="3" type="ORF">Pan54_41920</name>
</gene>
<dbReference type="EMBL" id="SJPG01000001">
    <property type="protein sequence ID" value="TWT63439.1"/>
    <property type="molecule type" value="Genomic_DNA"/>
</dbReference>
<dbReference type="Gene3D" id="3.20.20.150">
    <property type="entry name" value="Divalent-metal-dependent TIM barrel enzymes"/>
    <property type="match status" value="1"/>
</dbReference>
<keyword evidence="3" id="KW-0413">Isomerase</keyword>
<evidence type="ECO:0000256" key="1">
    <source>
        <dbReference type="SAM" id="SignalP"/>
    </source>
</evidence>
<dbReference type="PANTHER" id="PTHR12110">
    <property type="entry name" value="HYDROXYPYRUVATE ISOMERASE"/>
    <property type="match status" value="1"/>
</dbReference>
<proteinExistence type="predicted"/>
<dbReference type="InterPro" id="IPR050312">
    <property type="entry name" value="IolE/XylAMocC-like"/>
</dbReference>
<dbReference type="Pfam" id="PF01261">
    <property type="entry name" value="AP_endonuc_2"/>
    <property type="match status" value="1"/>
</dbReference>